<dbReference type="NCBIfam" id="TIGR03923">
    <property type="entry name" value="T7SS_EccE"/>
    <property type="match status" value="1"/>
</dbReference>
<evidence type="ECO:0000256" key="3">
    <source>
        <dbReference type="ARBA" id="ARBA00022475"/>
    </source>
</evidence>
<protein>
    <submittedName>
        <fullName evidence="9">Type VII secretion protein EccE</fullName>
    </submittedName>
</protein>
<name>A0A317N211_9NOCA</name>
<accession>A0A317N211</accession>
<evidence type="ECO:0000313" key="10">
    <source>
        <dbReference type="Proteomes" id="UP000246410"/>
    </source>
</evidence>
<keyword evidence="5 7" id="KW-1133">Transmembrane helix</keyword>
<comment type="caution">
    <text evidence="9">The sequence shown here is derived from an EMBL/GenBank/DDBJ whole genome shotgun (WGS) entry which is preliminary data.</text>
</comment>
<feature type="domain" description="Type VII secretion system protein EccE" evidence="8">
    <location>
        <begin position="178"/>
        <end position="274"/>
    </location>
</feature>
<keyword evidence="3" id="KW-1003">Cell membrane</keyword>
<evidence type="ECO:0000313" key="9">
    <source>
        <dbReference type="EMBL" id="PWV66966.1"/>
    </source>
</evidence>
<comment type="similarity">
    <text evidence="2">Belongs to the EccE family.</text>
</comment>
<gene>
    <name evidence="9" type="ORF">DFR69_12231</name>
</gene>
<evidence type="ECO:0000256" key="5">
    <source>
        <dbReference type="ARBA" id="ARBA00022989"/>
    </source>
</evidence>
<evidence type="ECO:0000256" key="6">
    <source>
        <dbReference type="ARBA" id="ARBA00023136"/>
    </source>
</evidence>
<dbReference type="EMBL" id="QGTL01000022">
    <property type="protein sequence ID" value="PWV66966.1"/>
    <property type="molecule type" value="Genomic_DNA"/>
</dbReference>
<evidence type="ECO:0000259" key="8">
    <source>
        <dbReference type="Pfam" id="PF11203"/>
    </source>
</evidence>
<keyword evidence="4 7" id="KW-0812">Transmembrane</keyword>
<dbReference type="InterPro" id="IPR021368">
    <property type="entry name" value="T7SS_EccE"/>
</dbReference>
<evidence type="ECO:0000256" key="2">
    <source>
        <dbReference type="ARBA" id="ARBA00007759"/>
    </source>
</evidence>
<dbReference type="InterPro" id="IPR050051">
    <property type="entry name" value="EccE_dom"/>
</dbReference>
<evidence type="ECO:0000256" key="1">
    <source>
        <dbReference type="ARBA" id="ARBA00004236"/>
    </source>
</evidence>
<comment type="subcellular location">
    <subcellularLocation>
        <location evidence="1">Cell membrane</location>
    </subcellularLocation>
</comment>
<keyword evidence="10" id="KW-1185">Reference proteome</keyword>
<dbReference type="Pfam" id="PF11203">
    <property type="entry name" value="EccE"/>
    <property type="match status" value="1"/>
</dbReference>
<sequence length="551" mass="58823">MIHPRIRIATTERVPFALLVIVGSVVVVALLGRMPLWGIVAAAVVATVAVTVQVGRRTGVRWLIDRIAYRCGRTHRARELAAAASIEDVEVAAGVCGVREDGTVLVSMVQLSPNLDLPTVVSSGGLYTEDAVSLSTLRPLLDHFGIGVDVDIVATGRRVRPAGTYSMLYDQLIGSTPAVGERLTWLVIRLDTARNLAALKRRGPVAEAGPRALASAAHRIARRLREAGITAHPLPATALREAIRHLHAGVELDDLQETWHTIESSVAGRTMTSFLIDWDRFTDGDLDECWSMSPGRTTLVVSLSGASDRTHALVRFVGPAIGKAQPDFLRALTGRQFEALLASLPTATSVAKLADGEPANGGVARGAPVDLTVAIGPTGQILGAINGQPQHSLAMVLFDPAHFNTRHRSIDVRAALPIAQQIVLRAMVVGADVEVHTSRPDSWRRLIDAVADARSIRLVDDGQIGTTSGSEVRCAPTIAVFDQMAPTTVDAPTTVTIEEPGGARRRTADITIDQVSATAVDVAIPMRTVRVDLIEPRGETRYLESSNGQAH</sequence>
<evidence type="ECO:0000256" key="4">
    <source>
        <dbReference type="ARBA" id="ARBA00022692"/>
    </source>
</evidence>
<dbReference type="RefSeq" id="WP_110041690.1">
    <property type="nucleotide sequence ID" value="NZ_QGTL01000022.1"/>
</dbReference>
<dbReference type="GO" id="GO:0005886">
    <property type="term" value="C:plasma membrane"/>
    <property type="evidence" value="ECO:0007669"/>
    <property type="project" value="UniProtKB-SubCell"/>
</dbReference>
<dbReference type="AlphaFoldDB" id="A0A317N211"/>
<dbReference type="Proteomes" id="UP000246410">
    <property type="component" value="Unassembled WGS sequence"/>
</dbReference>
<keyword evidence="6 7" id="KW-0472">Membrane</keyword>
<reference evidence="9 10" key="1">
    <citation type="submission" date="2018-05" db="EMBL/GenBank/DDBJ databases">
        <title>Genomic Encyclopedia of Type Strains, Phase IV (KMG-IV): sequencing the most valuable type-strain genomes for metagenomic binning, comparative biology and taxonomic classification.</title>
        <authorList>
            <person name="Goeker M."/>
        </authorList>
    </citation>
    <scope>NUCLEOTIDE SEQUENCE [LARGE SCALE GENOMIC DNA]</scope>
    <source>
        <strain evidence="9 10">DSM 44717</strain>
    </source>
</reference>
<evidence type="ECO:0000256" key="7">
    <source>
        <dbReference type="SAM" id="Phobius"/>
    </source>
</evidence>
<organism evidence="9 10">
    <name type="scientific">Nocardia neocaledoniensis</name>
    <dbReference type="NCBI Taxonomy" id="236511"/>
    <lineage>
        <taxon>Bacteria</taxon>
        <taxon>Bacillati</taxon>
        <taxon>Actinomycetota</taxon>
        <taxon>Actinomycetes</taxon>
        <taxon>Mycobacteriales</taxon>
        <taxon>Nocardiaceae</taxon>
        <taxon>Nocardia</taxon>
    </lineage>
</organism>
<feature type="transmembrane region" description="Helical" evidence="7">
    <location>
        <begin position="12"/>
        <end position="30"/>
    </location>
</feature>
<proteinExistence type="inferred from homology"/>